<gene>
    <name evidence="9" type="ORF">METZ01_LOCUS127174</name>
</gene>
<comment type="pathway">
    <text evidence="1">Amino-acid biosynthesis; L-tryptophan biosynthesis; L-tryptophan from chorismate: step 3/5.</text>
</comment>
<evidence type="ECO:0000259" key="8">
    <source>
        <dbReference type="Pfam" id="PF00697"/>
    </source>
</evidence>
<dbReference type="FunFam" id="3.20.20.70:FF:000075">
    <property type="entry name" value="Tryptophan biosynthesis protein TRP1"/>
    <property type="match status" value="1"/>
</dbReference>
<dbReference type="InterPro" id="IPR013785">
    <property type="entry name" value="Aldolase_TIM"/>
</dbReference>
<evidence type="ECO:0000313" key="9">
    <source>
        <dbReference type="EMBL" id="SVA74320.1"/>
    </source>
</evidence>
<keyword evidence="4" id="KW-0028">Amino-acid biosynthesis</keyword>
<dbReference type="PANTHER" id="PTHR42894:SF1">
    <property type="entry name" value="N-(5'-PHOSPHORIBOSYL)ANTHRANILATE ISOMERASE"/>
    <property type="match status" value="1"/>
</dbReference>
<evidence type="ECO:0000256" key="5">
    <source>
        <dbReference type="ARBA" id="ARBA00022822"/>
    </source>
</evidence>
<dbReference type="NCBIfam" id="NF002298">
    <property type="entry name" value="PRK01222.1-4"/>
    <property type="match status" value="1"/>
</dbReference>
<dbReference type="PANTHER" id="PTHR42894">
    <property type="entry name" value="N-(5'-PHOSPHORIBOSYL)ANTHRANILATE ISOMERASE"/>
    <property type="match status" value="1"/>
</dbReference>
<name>A0A381YBQ5_9ZZZZ</name>
<dbReference type="EMBL" id="UINC01017823">
    <property type="protein sequence ID" value="SVA74320.1"/>
    <property type="molecule type" value="Genomic_DNA"/>
</dbReference>
<dbReference type="GO" id="GO:0004640">
    <property type="term" value="F:phosphoribosylanthranilate isomerase activity"/>
    <property type="evidence" value="ECO:0007669"/>
    <property type="project" value="UniProtKB-EC"/>
</dbReference>
<dbReference type="SUPFAM" id="SSF51366">
    <property type="entry name" value="Ribulose-phoshate binding barrel"/>
    <property type="match status" value="1"/>
</dbReference>
<keyword evidence="7" id="KW-0413">Isomerase</keyword>
<proteinExistence type="inferred from homology"/>
<dbReference type="InterPro" id="IPR001240">
    <property type="entry name" value="PRAI_dom"/>
</dbReference>
<evidence type="ECO:0000256" key="1">
    <source>
        <dbReference type="ARBA" id="ARBA00004664"/>
    </source>
</evidence>
<evidence type="ECO:0000256" key="2">
    <source>
        <dbReference type="ARBA" id="ARBA00007571"/>
    </source>
</evidence>
<dbReference type="EC" id="5.3.1.24" evidence="3"/>
<organism evidence="9">
    <name type="scientific">marine metagenome</name>
    <dbReference type="NCBI Taxonomy" id="408172"/>
    <lineage>
        <taxon>unclassified sequences</taxon>
        <taxon>metagenomes</taxon>
        <taxon>ecological metagenomes</taxon>
    </lineage>
</organism>
<evidence type="ECO:0000256" key="3">
    <source>
        <dbReference type="ARBA" id="ARBA00012572"/>
    </source>
</evidence>
<accession>A0A381YBQ5</accession>
<evidence type="ECO:0000256" key="4">
    <source>
        <dbReference type="ARBA" id="ARBA00022605"/>
    </source>
</evidence>
<comment type="similarity">
    <text evidence="2">Belongs to the TrpF family.</text>
</comment>
<dbReference type="GO" id="GO:0000162">
    <property type="term" value="P:L-tryptophan biosynthetic process"/>
    <property type="evidence" value="ECO:0007669"/>
    <property type="project" value="UniProtKB-UniPathway"/>
</dbReference>
<evidence type="ECO:0000256" key="6">
    <source>
        <dbReference type="ARBA" id="ARBA00023141"/>
    </source>
</evidence>
<evidence type="ECO:0000256" key="7">
    <source>
        <dbReference type="ARBA" id="ARBA00023235"/>
    </source>
</evidence>
<keyword evidence="6" id="KW-0057">Aromatic amino acid biosynthesis</keyword>
<reference evidence="9" key="1">
    <citation type="submission" date="2018-05" db="EMBL/GenBank/DDBJ databases">
        <authorList>
            <person name="Lanie J.A."/>
            <person name="Ng W.-L."/>
            <person name="Kazmierczak K.M."/>
            <person name="Andrzejewski T.M."/>
            <person name="Davidsen T.M."/>
            <person name="Wayne K.J."/>
            <person name="Tettelin H."/>
            <person name="Glass J.I."/>
            <person name="Rusch D."/>
            <person name="Podicherti R."/>
            <person name="Tsui H.-C.T."/>
            <person name="Winkler M.E."/>
        </authorList>
    </citation>
    <scope>NUCLEOTIDE SEQUENCE</scope>
</reference>
<dbReference type="InterPro" id="IPR044643">
    <property type="entry name" value="TrpF_fam"/>
</dbReference>
<dbReference type="Gene3D" id="3.20.20.70">
    <property type="entry name" value="Aldolase class I"/>
    <property type="match status" value="1"/>
</dbReference>
<dbReference type="InterPro" id="IPR011060">
    <property type="entry name" value="RibuloseP-bd_barrel"/>
</dbReference>
<sequence>MVYVKVCGITNVEDAQLAVELGASAIGMVFWPESPRFVDPKKAAIVRSVLPPSVLPVGVFVDQSVSYVRRVAEVLHLGAVQLHGCESYGYCQSIELPIIKAVTVENGKMMTALSDVPETATVLLDAHDPVKKGGTGKSIDWESARNVARSRKVILSGGLRPETVALGVRTVQPFGVDVSSGVEQYPGRKDPARLRSFFKALASVEVGLPDGSVKS</sequence>
<dbReference type="HAMAP" id="MF_00135">
    <property type="entry name" value="PRAI"/>
    <property type="match status" value="1"/>
</dbReference>
<dbReference type="UniPathway" id="UPA00035">
    <property type="reaction ID" value="UER00042"/>
</dbReference>
<dbReference type="CDD" id="cd00405">
    <property type="entry name" value="PRAI"/>
    <property type="match status" value="1"/>
</dbReference>
<dbReference type="AlphaFoldDB" id="A0A381YBQ5"/>
<keyword evidence="5" id="KW-0822">Tryptophan biosynthesis</keyword>
<feature type="domain" description="N-(5'phosphoribosyl) anthranilate isomerase (PRAI)" evidence="8">
    <location>
        <begin position="4"/>
        <end position="199"/>
    </location>
</feature>
<dbReference type="Pfam" id="PF00697">
    <property type="entry name" value="PRAI"/>
    <property type="match status" value="1"/>
</dbReference>
<protein>
    <recommendedName>
        <fullName evidence="3">phosphoribosylanthranilate isomerase</fullName>
        <ecNumber evidence="3">5.3.1.24</ecNumber>
    </recommendedName>
</protein>